<keyword evidence="6" id="KW-1185">Reference proteome</keyword>
<dbReference type="Pfam" id="PF14302">
    <property type="entry name" value="DUF4377"/>
    <property type="match status" value="1"/>
</dbReference>
<comment type="caution">
    <text evidence="5">The sequence shown here is derived from an EMBL/GenBank/DDBJ whole genome shotgun (WGS) entry which is preliminary data.</text>
</comment>
<feature type="domain" description="DUF306" evidence="3">
    <location>
        <begin position="80"/>
        <end position="176"/>
    </location>
</feature>
<protein>
    <submittedName>
        <fullName evidence="5">Uncharacterized protein DUF4377</fullName>
    </submittedName>
</protein>
<keyword evidence="2" id="KW-0732">Signal</keyword>
<evidence type="ECO:0000256" key="2">
    <source>
        <dbReference type="SAM" id="SignalP"/>
    </source>
</evidence>
<dbReference type="Gene3D" id="2.40.128.270">
    <property type="match status" value="1"/>
</dbReference>
<organism evidence="5 6">
    <name type="scientific">Psychrobacter immobilis</name>
    <dbReference type="NCBI Taxonomy" id="498"/>
    <lineage>
        <taxon>Bacteria</taxon>
        <taxon>Pseudomonadati</taxon>
        <taxon>Pseudomonadota</taxon>
        <taxon>Gammaproteobacteria</taxon>
        <taxon>Moraxellales</taxon>
        <taxon>Moraxellaceae</taxon>
        <taxon>Psychrobacter</taxon>
    </lineage>
</organism>
<dbReference type="InterPro" id="IPR038670">
    <property type="entry name" value="HslJ-like_sf"/>
</dbReference>
<evidence type="ECO:0000256" key="1">
    <source>
        <dbReference type="SAM" id="MobiDB-lite"/>
    </source>
</evidence>
<reference evidence="5 6" key="1">
    <citation type="submission" date="2018-05" db="EMBL/GenBank/DDBJ databases">
        <title>Genomic Encyclopedia of Type Strains, Phase IV (KMG-IV): sequencing the most valuable type-strain genomes for metagenomic binning, comparative biology and taxonomic classification.</title>
        <authorList>
            <person name="Goeker M."/>
        </authorList>
    </citation>
    <scope>NUCLEOTIDE SEQUENCE [LARGE SCALE GENOMIC DNA]</scope>
    <source>
        <strain evidence="5 6">DSM 7229</strain>
    </source>
</reference>
<dbReference type="PROSITE" id="PS51257">
    <property type="entry name" value="PROKAR_LIPOPROTEIN"/>
    <property type="match status" value="1"/>
</dbReference>
<dbReference type="AlphaFoldDB" id="A0A2V2AB54"/>
<evidence type="ECO:0000313" key="6">
    <source>
        <dbReference type="Proteomes" id="UP000245655"/>
    </source>
</evidence>
<gene>
    <name evidence="5" type="ORF">C8D84_101105</name>
</gene>
<dbReference type="InterPro" id="IPR025485">
    <property type="entry name" value="DUF4377"/>
</dbReference>
<feature type="chain" id="PRO_5015849108" evidence="2">
    <location>
        <begin position="28"/>
        <end position="326"/>
    </location>
</feature>
<feature type="domain" description="DUF4377" evidence="4">
    <location>
        <begin position="237"/>
        <end position="321"/>
    </location>
</feature>
<dbReference type="Proteomes" id="UP000245655">
    <property type="component" value="Unassembled WGS sequence"/>
</dbReference>
<dbReference type="GeneID" id="60253880"/>
<proteinExistence type="predicted"/>
<dbReference type="Pfam" id="PF03724">
    <property type="entry name" value="META"/>
    <property type="match status" value="1"/>
</dbReference>
<evidence type="ECO:0000259" key="4">
    <source>
        <dbReference type="Pfam" id="PF14302"/>
    </source>
</evidence>
<sequence>MTSSVKKRPIRFTLLPSLLALSLVVSACQDASLPNESDVQEGTQTSADTINDDGIDMNADAVTDDTQMDNMSDEEKMIANLSRYRWTLMSVMDKGAQPLNMLTDIKDQVRLSFNQYQGENTLSYSVGCNTMSAGYQLQDHTLTIEEGMSTKMSCGELDKAENSLSQLMQGESQLTLVKASSTGDGDAKDNNSNGDSLKSDKPILTQVTSDGATLIWEGRLTSQAKYNSKGETVFWAVSSKMIPCTDNGLEMCLQVKPITYDDQGIKTSEGKWAVFTGEIDGYQHDGMHDEILRLQRYPLDSDDSNSTEGEEYAYVLDAVIESAVAE</sequence>
<feature type="compositionally biased region" description="Polar residues" evidence="1">
    <location>
        <begin position="34"/>
        <end position="49"/>
    </location>
</feature>
<dbReference type="EMBL" id="QGGM01000001">
    <property type="protein sequence ID" value="PWK15159.1"/>
    <property type="molecule type" value="Genomic_DNA"/>
</dbReference>
<name>A0A2V2AB54_PSYIM</name>
<dbReference type="RefSeq" id="WP_109589251.1">
    <property type="nucleotide sequence ID" value="NZ_CAJGZY010000001.1"/>
</dbReference>
<accession>A0A2V2AB54</accession>
<feature type="signal peptide" evidence="2">
    <location>
        <begin position="1"/>
        <end position="27"/>
    </location>
</feature>
<feature type="region of interest" description="Disordered" evidence="1">
    <location>
        <begin position="178"/>
        <end position="201"/>
    </location>
</feature>
<feature type="region of interest" description="Disordered" evidence="1">
    <location>
        <begin position="34"/>
        <end position="56"/>
    </location>
</feature>
<dbReference type="InterPro" id="IPR053147">
    <property type="entry name" value="Hsp_HslJ-like"/>
</dbReference>
<dbReference type="InterPro" id="IPR005184">
    <property type="entry name" value="DUF306_Meta_HslJ"/>
</dbReference>
<evidence type="ECO:0000259" key="3">
    <source>
        <dbReference type="Pfam" id="PF03724"/>
    </source>
</evidence>
<evidence type="ECO:0000313" key="5">
    <source>
        <dbReference type="EMBL" id="PWK15159.1"/>
    </source>
</evidence>
<dbReference type="PANTHER" id="PTHR35535">
    <property type="entry name" value="HEAT SHOCK PROTEIN HSLJ"/>
    <property type="match status" value="1"/>
</dbReference>
<dbReference type="PANTHER" id="PTHR35535:SF1">
    <property type="entry name" value="HEAT SHOCK PROTEIN HSLJ"/>
    <property type="match status" value="1"/>
</dbReference>